<keyword evidence="2" id="KW-1185">Reference proteome</keyword>
<dbReference type="Proteomes" id="UP001225034">
    <property type="component" value="Unassembled WGS sequence"/>
</dbReference>
<gene>
    <name evidence="1" type="ORF">J2S05_003075</name>
</gene>
<evidence type="ECO:0000313" key="1">
    <source>
        <dbReference type="EMBL" id="MDQ0208264.1"/>
    </source>
</evidence>
<proteinExistence type="predicted"/>
<comment type="caution">
    <text evidence="1">The sequence shown here is derived from an EMBL/GenBank/DDBJ whole genome shotgun (WGS) entry which is preliminary data.</text>
</comment>
<accession>A0ABT9YK72</accession>
<dbReference type="InterPro" id="IPR026952">
    <property type="entry name" value="WVELL"/>
</dbReference>
<reference evidence="1 2" key="1">
    <citation type="submission" date="2023-07" db="EMBL/GenBank/DDBJ databases">
        <title>Genomic Encyclopedia of Type Strains, Phase IV (KMG-IV): sequencing the most valuable type-strain genomes for metagenomic binning, comparative biology and taxonomic classification.</title>
        <authorList>
            <person name="Goeker M."/>
        </authorList>
    </citation>
    <scope>NUCLEOTIDE SEQUENCE [LARGE SCALE GENOMIC DNA]</scope>
    <source>
        <strain evidence="1 2">DSM 19154</strain>
    </source>
</reference>
<dbReference type="Pfam" id="PF14043">
    <property type="entry name" value="WVELL"/>
    <property type="match status" value="1"/>
</dbReference>
<protein>
    <submittedName>
        <fullName evidence="1">Transposase-like protein</fullName>
    </submittedName>
</protein>
<name>A0ABT9YK72_9BACI</name>
<organism evidence="1 2">
    <name type="scientific">Alkalicoccobacillus murimartini</name>
    <dbReference type="NCBI Taxonomy" id="171685"/>
    <lineage>
        <taxon>Bacteria</taxon>
        <taxon>Bacillati</taxon>
        <taxon>Bacillota</taxon>
        <taxon>Bacilli</taxon>
        <taxon>Bacillales</taxon>
        <taxon>Bacillaceae</taxon>
        <taxon>Alkalicoccobacillus</taxon>
    </lineage>
</organism>
<evidence type="ECO:0000313" key="2">
    <source>
        <dbReference type="Proteomes" id="UP001225034"/>
    </source>
</evidence>
<dbReference type="EMBL" id="JAUSUA010000005">
    <property type="protein sequence ID" value="MDQ0208264.1"/>
    <property type="molecule type" value="Genomic_DNA"/>
</dbReference>
<dbReference type="RefSeq" id="WP_306984219.1">
    <property type="nucleotide sequence ID" value="NZ_JAUSUA010000005.1"/>
</dbReference>
<sequence>MESIFEQLAERLLARNSELSHEQARTWVESLWEDFDATRAKAGRPYRGPETTEAVVIKWIDQYGPYLHRYKPGQQKFNHLNG</sequence>